<dbReference type="SUPFAM" id="SSF56801">
    <property type="entry name" value="Acetyl-CoA synthetase-like"/>
    <property type="match status" value="1"/>
</dbReference>
<feature type="domain" description="Carrier" evidence="2">
    <location>
        <begin position="977"/>
        <end position="1052"/>
    </location>
</feature>
<dbReference type="CDD" id="cd19531">
    <property type="entry name" value="LCL_NRPS-like"/>
    <property type="match status" value="1"/>
</dbReference>
<keyword evidence="4" id="KW-1185">Reference proteome</keyword>
<dbReference type="Pfam" id="PF00668">
    <property type="entry name" value="Condensation"/>
    <property type="match status" value="1"/>
</dbReference>
<dbReference type="InterPro" id="IPR023213">
    <property type="entry name" value="CAT-like_dom_sf"/>
</dbReference>
<dbReference type="InterPro" id="IPR001031">
    <property type="entry name" value="Thioesterase"/>
</dbReference>
<dbReference type="SUPFAM" id="SSF53474">
    <property type="entry name" value="alpha/beta-Hydrolases"/>
    <property type="match status" value="1"/>
</dbReference>
<dbReference type="InterPro" id="IPR045851">
    <property type="entry name" value="AMP-bd_C_sf"/>
</dbReference>
<dbReference type="SUPFAM" id="SSF47336">
    <property type="entry name" value="ACP-like"/>
    <property type="match status" value="1"/>
</dbReference>
<dbReference type="InterPro" id="IPR009081">
    <property type="entry name" value="PP-bd_ACP"/>
</dbReference>
<dbReference type="Gene3D" id="3.40.50.980">
    <property type="match status" value="2"/>
</dbReference>
<dbReference type="PROSITE" id="PS00455">
    <property type="entry name" value="AMP_BINDING"/>
    <property type="match status" value="1"/>
</dbReference>
<reference evidence="3 4" key="1">
    <citation type="submission" date="2011-11" db="EMBL/GenBank/DDBJ databases">
        <title>The Noncontiguous Finished sequence of Saccharomonospora cyanea NA-134.</title>
        <authorList>
            <consortium name="US DOE Joint Genome Institute"/>
            <person name="Lucas S."/>
            <person name="Han J."/>
            <person name="Lapidus A."/>
            <person name="Cheng J.-F."/>
            <person name="Goodwin L."/>
            <person name="Pitluck S."/>
            <person name="Peters L."/>
            <person name="Ovchinnikova G."/>
            <person name="Lu M."/>
            <person name="Detter J.C."/>
            <person name="Han C."/>
            <person name="Tapia R."/>
            <person name="Land M."/>
            <person name="Hauser L."/>
            <person name="Kyrpides N."/>
            <person name="Ivanova N."/>
            <person name="Pagani I."/>
            <person name="Brambilla E.-M."/>
            <person name="Klenk H.-P."/>
            <person name="Woyke T."/>
        </authorList>
    </citation>
    <scope>NUCLEOTIDE SEQUENCE [LARGE SCALE GENOMIC DNA]</scope>
    <source>
        <strain evidence="3 4">NA-134</strain>
    </source>
</reference>
<dbReference type="Gene3D" id="3.30.559.30">
    <property type="entry name" value="Nonribosomal peptide synthetase, condensation domain"/>
    <property type="match status" value="1"/>
</dbReference>
<dbReference type="eggNOG" id="COG1020">
    <property type="taxonomic scope" value="Bacteria"/>
</dbReference>
<name>H5XCT3_9PSEU</name>
<dbReference type="InterPro" id="IPR036736">
    <property type="entry name" value="ACP-like_sf"/>
</dbReference>
<proteinExistence type="predicted"/>
<dbReference type="PANTHER" id="PTHR45527">
    <property type="entry name" value="NONRIBOSOMAL PEPTIDE SYNTHETASE"/>
    <property type="match status" value="1"/>
</dbReference>
<dbReference type="Pfam" id="PF13193">
    <property type="entry name" value="AMP-binding_C"/>
    <property type="match status" value="1"/>
</dbReference>
<dbReference type="InterPro" id="IPR020802">
    <property type="entry name" value="TesA-like"/>
</dbReference>
<gene>
    <name evidence="3" type="ORF">SaccyDRAFT_3498</name>
</gene>
<dbReference type="NCBIfam" id="TIGR01733">
    <property type="entry name" value="AA-adenyl-dom"/>
    <property type="match status" value="1"/>
</dbReference>
<dbReference type="PANTHER" id="PTHR45527:SF1">
    <property type="entry name" value="FATTY ACID SYNTHASE"/>
    <property type="match status" value="1"/>
</dbReference>
<dbReference type="SMART" id="SM00824">
    <property type="entry name" value="PKS_TE"/>
    <property type="match status" value="1"/>
</dbReference>
<dbReference type="SUPFAM" id="SSF52777">
    <property type="entry name" value="CoA-dependent acyltransferases"/>
    <property type="match status" value="2"/>
</dbReference>
<dbReference type="FunFam" id="3.40.50.12780:FF:000012">
    <property type="entry name" value="Non-ribosomal peptide synthetase"/>
    <property type="match status" value="1"/>
</dbReference>
<dbReference type="Gene3D" id="3.30.300.30">
    <property type="match status" value="1"/>
</dbReference>
<evidence type="ECO:0000313" key="4">
    <source>
        <dbReference type="Proteomes" id="UP000002791"/>
    </source>
</evidence>
<dbReference type="HOGENOM" id="CLU_000022_2_13_11"/>
<dbReference type="PROSITE" id="PS50075">
    <property type="entry name" value="CARRIER"/>
    <property type="match status" value="1"/>
</dbReference>
<dbReference type="Gene3D" id="2.30.38.10">
    <property type="entry name" value="Luciferase, Domain 3"/>
    <property type="match status" value="1"/>
</dbReference>
<dbReference type="InterPro" id="IPR020845">
    <property type="entry name" value="AMP-binding_CS"/>
</dbReference>
<dbReference type="InterPro" id="IPR029058">
    <property type="entry name" value="AB_hydrolase_fold"/>
</dbReference>
<dbReference type="InterPro" id="IPR025110">
    <property type="entry name" value="AMP-bd_C"/>
</dbReference>
<dbReference type="EMBL" id="CM001440">
    <property type="protein sequence ID" value="EHR62327.1"/>
    <property type="molecule type" value="Genomic_DNA"/>
</dbReference>
<dbReference type="GO" id="GO:0005829">
    <property type="term" value="C:cytosol"/>
    <property type="evidence" value="ECO:0007669"/>
    <property type="project" value="TreeGrafter"/>
</dbReference>
<comment type="cofactor">
    <cofactor evidence="1">
        <name>pantetheine 4'-phosphate</name>
        <dbReference type="ChEBI" id="CHEBI:47942"/>
    </cofactor>
</comment>
<dbReference type="CDD" id="cd05930">
    <property type="entry name" value="A_NRPS"/>
    <property type="match status" value="1"/>
</dbReference>
<dbReference type="Pfam" id="PF00975">
    <property type="entry name" value="Thioesterase"/>
    <property type="match status" value="1"/>
</dbReference>
<dbReference type="Pfam" id="PF00501">
    <property type="entry name" value="AMP-binding"/>
    <property type="match status" value="1"/>
</dbReference>
<dbReference type="STRING" id="882082.SaccyDRAFT_3498"/>
<dbReference type="Gene3D" id="1.10.1200.10">
    <property type="entry name" value="ACP-like"/>
    <property type="match status" value="1"/>
</dbReference>
<dbReference type="InterPro" id="IPR001242">
    <property type="entry name" value="Condensation_dom"/>
</dbReference>
<protein>
    <submittedName>
        <fullName evidence="3">Amino acid adenylation enzyme/thioester reductase family protein</fullName>
    </submittedName>
</protein>
<evidence type="ECO:0000256" key="1">
    <source>
        <dbReference type="ARBA" id="ARBA00001957"/>
    </source>
</evidence>
<dbReference type="Proteomes" id="UP000002791">
    <property type="component" value="Chromosome"/>
</dbReference>
<dbReference type="GO" id="GO:0043041">
    <property type="term" value="P:amino acid activation for nonribosomal peptide biosynthetic process"/>
    <property type="evidence" value="ECO:0007669"/>
    <property type="project" value="TreeGrafter"/>
</dbReference>
<organism evidence="3 4">
    <name type="scientific">Saccharomonospora cyanea NA-134</name>
    <dbReference type="NCBI Taxonomy" id="882082"/>
    <lineage>
        <taxon>Bacteria</taxon>
        <taxon>Bacillati</taxon>
        <taxon>Actinomycetota</taxon>
        <taxon>Actinomycetes</taxon>
        <taxon>Pseudonocardiales</taxon>
        <taxon>Pseudonocardiaceae</taxon>
        <taxon>Saccharomonospora</taxon>
    </lineage>
</organism>
<dbReference type="GO" id="GO:0031177">
    <property type="term" value="F:phosphopantetheine binding"/>
    <property type="evidence" value="ECO:0007669"/>
    <property type="project" value="TreeGrafter"/>
</dbReference>
<dbReference type="RefSeq" id="WP_005458073.1">
    <property type="nucleotide sequence ID" value="NZ_CM001440.1"/>
</dbReference>
<dbReference type="Gene3D" id="3.40.50.1820">
    <property type="entry name" value="alpha/beta hydrolase"/>
    <property type="match status" value="1"/>
</dbReference>
<dbReference type="InterPro" id="IPR010071">
    <property type="entry name" value="AA_adenyl_dom"/>
</dbReference>
<accession>H5XCT3</accession>
<dbReference type="InterPro" id="IPR000873">
    <property type="entry name" value="AMP-dep_synth/lig_dom"/>
</dbReference>
<dbReference type="GO" id="GO:0003824">
    <property type="term" value="F:catalytic activity"/>
    <property type="evidence" value="ECO:0007669"/>
    <property type="project" value="InterPro"/>
</dbReference>
<dbReference type="Pfam" id="PF00550">
    <property type="entry name" value="PP-binding"/>
    <property type="match status" value="1"/>
</dbReference>
<sequence>MTSGQLIKPTIPRRRVAGGPAPLSFAQEGVWLADQLRPGEPTYTMPMALRLRGHLVRSALAGALTDVVARHPALRTTVVAPEGQPVQLVHPTGAPVLTTTDLSSLPAAERYPEALRRADQEARRPLDPARAVLRTRLYRLDADDHLLFLAVHHIVWDGWSISVFYRDLSEFYRRRTVGGGPDLPELPIEYADYATWQREQPGPASLAADLEYWRAELAGGVLPLELPSARPPDPTDRGAAVARHLVPADTLASMSALARAERVSPFMVLTTALHAVLHRLTGVPSVNTSFASANRDRAELEDLIGLFVNQLVLRTDCADDPTFRDLLRQVRTKTLRAFRHAALPYESLVRDLGLGTDPNADLLGQVRLGYQNATDSSLLWLPGLDTEVIDLHSGASREKLDLVATEQPEGLDLAAVYATGRFDELSVTRLLHRLARTTAAGCAEPDLPLSRLPLLVEDEAVELVRAGSAERSAEPDDTVAGTVRAQIARTPGAVALVDGERTVTYAELGERVRALSAVLHEHGVRPGDAVAVHLERSVDFVVTALALFDRAAHYVPLDPGLPQARSEFMLADTAPVLVVTADADTDFPVPTLVLEPGWHDRVDPPDVPAAELRPGDCAYVMYTSGSTGRPKGAMVPHSGVVNIARHHQRLVPLGPGDRVLHSASLAFDLSVVQLYWPLATGATVVIAPSEATADVRALTALARKEQVTVVSMVPSVLSTYLAADPPPLPALRVVFAAGEALGTELVRRTHRYAPVPVINCYGPTEATVIAVMWELRPEDELPATIPIGRPVTGVRCHVLDAELRPVPLGAVGELYLGGAGVSAGSGYFRRPRLTAERYVPDPFGEPGGRLYRTGDLVRLYGDGTLYYLGRADRQLKLNGVRMEPGEIQAVLEEHPDVADSYVTVRDERLVAYVVGRGGRVPAEADLHTAASAALPRQMVPSRFVVLDRMPLTPNGKLDTDALPEPDSRATAERAFVEPRTPTERVVAAGMAEVLGLERVGATDDYFLLGGTSLQAARLVHDLREELGVEVRLRDLFTAPVVSDLAARLDSLGAHRAEPDTSSLVALNDGTAGSLHLVHPASGSVFCYTDLARALDGTVAVAAFQAVGVEEDVPPLTSIMDMARHYVDALRAHRPEGPYLLGGWCVGGLVALEMATLLAADGDTVARLLLVDTHLPEGRPRGFTDVELTYGFVEELAAIAGAAVPLSAAEVATLSPDELAEALRTAGLLPAGTGAAALLQRIAVYRANVRAVTDYLRVPPVPRRLPHPVTVLRAAESPSLLPAWRARIAGDVDERTVPGDHYSMLRDPALGEEIRRLTD</sequence>
<dbReference type="GO" id="GO:0044550">
    <property type="term" value="P:secondary metabolite biosynthetic process"/>
    <property type="evidence" value="ECO:0007669"/>
    <property type="project" value="TreeGrafter"/>
</dbReference>
<dbReference type="GO" id="GO:0008610">
    <property type="term" value="P:lipid biosynthetic process"/>
    <property type="evidence" value="ECO:0007669"/>
    <property type="project" value="UniProtKB-ARBA"/>
</dbReference>
<evidence type="ECO:0000259" key="2">
    <source>
        <dbReference type="PROSITE" id="PS50075"/>
    </source>
</evidence>
<evidence type="ECO:0000313" key="3">
    <source>
        <dbReference type="EMBL" id="EHR62327.1"/>
    </source>
</evidence>
<dbReference type="Gene3D" id="3.30.559.10">
    <property type="entry name" value="Chloramphenicol acetyltransferase-like domain"/>
    <property type="match status" value="1"/>
</dbReference>